<dbReference type="AlphaFoldDB" id="A0A395VDF0"/>
<gene>
    <name evidence="1" type="ORF">DWX93_03465</name>
</gene>
<dbReference type="RefSeq" id="WP_118096634.1">
    <property type="nucleotide sequence ID" value="NZ_DBFVHP010000002.1"/>
</dbReference>
<reference evidence="1 2" key="1">
    <citation type="submission" date="2018-08" db="EMBL/GenBank/DDBJ databases">
        <title>A genome reference for cultivated species of the human gut microbiota.</title>
        <authorList>
            <person name="Zou Y."/>
            <person name="Xue W."/>
            <person name="Luo G."/>
        </authorList>
    </citation>
    <scope>NUCLEOTIDE SEQUENCE [LARGE SCALE GENOMIC DNA]</scope>
    <source>
        <strain evidence="1 2">AF22-12AC</strain>
    </source>
</reference>
<name>A0A395VDF0_9FIRM</name>
<sequence>MMSDITQNKMSVRDFVDAADVKGNFLYRKDGVILAYLRIYFYNIELMNHAERRALSNNLAAQFKADRRDFVYTTLPREVDMDQYRQSLKERHSSEIDLGRRHLLTIMMNQSQRLISAGENYEHQHYIKIWAHSTAAGRKKVEERLAERISQFEAIYKSVGIKCEIMGEQDIVKLCNLYGNSLHASMEPMDETARFSSILQL</sequence>
<evidence type="ECO:0000313" key="2">
    <source>
        <dbReference type="Proteomes" id="UP000266172"/>
    </source>
</evidence>
<protein>
    <submittedName>
        <fullName evidence="1">Uncharacterized protein</fullName>
    </submittedName>
</protein>
<dbReference type="Proteomes" id="UP000266172">
    <property type="component" value="Unassembled WGS sequence"/>
</dbReference>
<organism evidence="1 2">
    <name type="scientific">Roseburia hominis</name>
    <dbReference type="NCBI Taxonomy" id="301301"/>
    <lineage>
        <taxon>Bacteria</taxon>
        <taxon>Bacillati</taxon>
        <taxon>Bacillota</taxon>
        <taxon>Clostridia</taxon>
        <taxon>Lachnospirales</taxon>
        <taxon>Lachnospiraceae</taxon>
        <taxon>Roseburia</taxon>
    </lineage>
</organism>
<dbReference type="EMBL" id="QRVL01000001">
    <property type="protein sequence ID" value="RGS42394.1"/>
    <property type="molecule type" value="Genomic_DNA"/>
</dbReference>
<accession>A0A395VDF0</accession>
<comment type="caution">
    <text evidence="1">The sequence shown here is derived from an EMBL/GenBank/DDBJ whole genome shotgun (WGS) entry which is preliminary data.</text>
</comment>
<proteinExistence type="predicted"/>
<evidence type="ECO:0000313" key="1">
    <source>
        <dbReference type="EMBL" id="RGS42394.1"/>
    </source>
</evidence>